<dbReference type="GO" id="GO:0004077">
    <property type="term" value="F:biotin--[biotin carboxyl-carrier protein] ligase activity"/>
    <property type="evidence" value="ECO:0007669"/>
    <property type="project" value="InterPro"/>
</dbReference>
<keyword evidence="4" id="KW-1185">Reference proteome</keyword>
<accession>A0A9W6GNS8</accession>
<reference evidence="3" key="1">
    <citation type="submission" date="2022-12" db="EMBL/GenBank/DDBJ databases">
        <title>Reference genome sequencing for broad-spectrum identification of bacterial and archaeal isolates by mass spectrometry.</title>
        <authorList>
            <person name="Sekiguchi Y."/>
            <person name="Tourlousse D.M."/>
        </authorList>
    </citation>
    <scope>NUCLEOTIDE SEQUENCE</scope>
    <source>
        <strain evidence="3">10succ1</strain>
    </source>
</reference>
<dbReference type="NCBIfam" id="TIGR00121">
    <property type="entry name" value="birA_ligase"/>
    <property type="match status" value="1"/>
</dbReference>
<evidence type="ECO:0000313" key="4">
    <source>
        <dbReference type="Proteomes" id="UP001144471"/>
    </source>
</evidence>
<gene>
    <name evidence="3" type="ORF">PM10SUCC1_30340</name>
</gene>
<evidence type="ECO:0000256" key="1">
    <source>
        <dbReference type="ARBA" id="ARBA00022598"/>
    </source>
</evidence>
<dbReference type="GO" id="GO:0005737">
    <property type="term" value="C:cytoplasm"/>
    <property type="evidence" value="ECO:0007669"/>
    <property type="project" value="TreeGrafter"/>
</dbReference>
<dbReference type="AlphaFoldDB" id="A0A9W6GNS8"/>
<protein>
    <submittedName>
        <fullName evidence="3">Biotin--[acetyl-CoA-carboxylase] ligase</fullName>
    </submittedName>
</protein>
<dbReference type="SUPFAM" id="SSF55681">
    <property type="entry name" value="Class II aaRS and biotin synthetases"/>
    <property type="match status" value="1"/>
</dbReference>
<dbReference type="InterPro" id="IPR004143">
    <property type="entry name" value="BPL_LPL_catalytic"/>
</dbReference>
<organism evidence="3 4">
    <name type="scientific">Propionigenium maris DSM 9537</name>
    <dbReference type="NCBI Taxonomy" id="1123000"/>
    <lineage>
        <taxon>Bacteria</taxon>
        <taxon>Fusobacteriati</taxon>
        <taxon>Fusobacteriota</taxon>
        <taxon>Fusobacteriia</taxon>
        <taxon>Fusobacteriales</taxon>
        <taxon>Fusobacteriaceae</taxon>
        <taxon>Propionigenium</taxon>
    </lineage>
</organism>
<dbReference type="Pfam" id="PF03099">
    <property type="entry name" value="BPL_LplA_LipB"/>
    <property type="match status" value="1"/>
</dbReference>
<dbReference type="PROSITE" id="PS51733">
    <property type="entry name" value="BPL_LPL_CATALYTIC"/>
    <property type="match status" value="1"/>
</dbReference>
<keyword evidence="1 3" id="KW-0436">Ligase</keyword>
<dbReference type="Gene3D" id="2.30.30.100">
    <property type="match status" value="1"/>
</dbReference>
<proteinExistence type="predicted"/>
<dbReference type="PANTHER" id="PTHR12835">
    <property type="entry name" value="BIOTIN PROTEIN LIGASE"/>
    <property type="match status" value="1"/>
</dbReference>
<dbReference type="Proteomes" id="UP001144471">
    <property type="component" value="Unassembled WGS sequence"/>
</dbReference>
<dbReference type="EMBL" id="BSDY01000019">
    <property type="protein sequence ID" value="GLI57520.1"/>
    <property type="molecule type" value="Genomic_DNA"/>
</dbReference>
<name>A0A9W6GNS8_9FUSO</name>
<feature type="domain" description="BPL/LPL catalytic" evidence="2">
    <location>
        <begin position="1"/>
        <end position="170"/>
    </location>
</feature>
<dbReference type="RefSeq" id="WP_281837170.1">
    <property type="nucleotide sequence ID" value="NZ_BSDY01000019.1"/>
</dbReference>
<dbReference type="Gene3D" id="3.30.930.10">
    <property type="entry name" value="Bira Bifunctional Protein, Domain 2"/>
    <property type="match status" value="1"/>
</dbReference>
<dbReference type="CDD" id="cd16442">
    <property type="entry name" value="BPL"/>
    <property type="match status" value="1"/>
</dbReference>
<dbReference type="PANTHER" id="PTHR12835:SF5">
    <property type="entry name" value="BIOTIN--PROTEIN LIGASE"/>
    <property type="match status" value="1"/>
</dbReference>
<sequence>MRIYRFNEIDSTNTFLKGRRDLENYDMAIAEVQTAGRGRRGNEWKSPEGAALFSFALKEEEYLPLEEWRKLPLVVGVSVLRALEGIEAGDYQFKWTNDVYLNEKKVSGILVEKVEGFFIIGIGVNVNNTEFGELERRATSLSRESGRSYEPEEVALKIIEEFKRCYSKFLMGGWSELLYEINSKNYLKNRPVKIDLRNRIEEGVAREVASDGTLVVDVEGERRNYDVGEIHISFER</sequence>
<evidence type="ECO:0000313" key="3">
    <source>
        <dbReference type="EMBL" id="GLI57520.1"/>
    </source>
</evidence>
<comment type="caution">
    <text evidence="3">The sequence shown here is derived from an EMBL/GenBank/DDBJ whole genome shotgun (WGS) entry which is preliminary data.</text>
</comment>
<dbReference type="InterPro" id="IPR004408">
    <property type="entry name" value="Biotin_CoA_COase_ligase"/>
</dbReference>
<evidence type="ECO:0000259" key="2">
    <source>
        <dbReference type="PROSITE" id="PS51733"/>
    </source>
</evidence>
<dbReference type="InterPro" id="IPR045864">
    <property type="entry name" value="aa-tRNA-synth_II/BPL/LPL"/>
</dbReference>